<dbReference type="RefSeq" id="WP_007406257.1">
    <property type="nucleotide sequence ID" value="NZ_BBJS01000043.1"/>
</dbReference>
<dbReference type="SUPFAM" id="SSF51206">
    <property type="entry name" value="cAMP-binding domain-like"/>
    <property type="match status" value="1"/>
</dbReference>
<dbReference type="Pfam" id="PF13545">
    <property type="entry name" value="HTH_Crp_2"/>
    <property type="match status" value="1"/>
</dbReference>
<dbReference type="InterPro" id="IPR050397">
    <property type="entry name" value="Env_Response_Regulators"/>
</dbReference>
<dbReference type="InterPro" id="IPR036388">
    <property type="entry name" value="WH-like_DNA-bd_sf"/>
</dbReference>
<name>A0A0C9M424_SPHPI</name>
<organism evidence="5 6">
    <name type="scientific">Sphingomonas paucimobilis NBRC 13935</name>
    <dbReference type="NCBI Taxonomy" id="1219050"/>
    <lineage>
        <taxon>Bacteria</taxon>
        <taxon>Pseudomonadati</taxon>
        <taxon>Pseudomonadota</taxon>
        <taxon>Alphaproteobacteria</taxon>
        <taxon>Sphingomonadales</taxon>
        <taxon>Sphingomonadaceae</taxon>
        <taxon>Sphingomonas</taxon>
    </lineage>
</organism>
<keyword evidence="6" id="KW-1185">Reference proteome</keyword>
<sequence>MNFIPCEDCALRRLALFKKFTAPELSFVRALKNNQIDVPARRVIIEPGRFAGKLYTLYAGWAYRYKLTPTGQRQIIDILLPGSLIGLQQLMLGDSESGVESLTPVTLCVLTGRSIDELFQRHSHLSEAMVFALMEDQRRADRRMALVAKQNGAERLAYFLLELVDRLVALDLGQDAMSYFPLQRRHLADLLGLSETHVSRSMQELRRGDLAAIAANSLVIRNRQLMINLSGYTLSTREHPRLLL</sequence>
<dbReference type="GO" id="GO:0003700">
    <property type="term" value="F:DNA-binding transcription factor activity"/>
    <property type="evidence" value="ECO:0007669"/>
    <property type="project" value="TreeGrafter"/>
</dbReference>
<gene>
    <name evidence="5" type="ORF">SP6_43_02040</name>
</gene>
<dbReference type="Gene3D" id="1.10.10.10">
    <property type="entry name" value="Winged helix-like DNA-binding domain superfamily/Winged helix DNA-binding domain"/>
    <property type="match status" value="1"/>
</dbReference>
<dbReference type="EMBL" id="BBJS01000043">
    <property type="protein sequence ID" value="GAN14705.1"/>
    <property type="molecule type" value="Genomic_DNA"/>
</dbReference>
<protein>
    <submittedName>
        <fullName evidence="5">DNA, contig: SP643</fullName>
    </submittedName>
</protein>
<dbReference type="SUPFAM" id="SSF46785">
    <property type="entry name" value="Winged helix' DNA-binding domain"/>
    <property type="match status" value="1"/>
</dbReference>
<comment type="caution">
    <text evidence="5">The sequence shown here is derived from an EMBL/GenBank/DDBJ whole genome shotgun (WGS) entry which is preliminary data.</text>
</comment>
<dbReference type="Gene3D" id="2.60.120.10">
    <property type="entry name" value="Jelly Rolls"/>
    <property type="match status" value="1"/>
</dbReference>
<dbReference type="PANTHER" id="PTHR24567">
    <property type="entry name" value="CRP FAMILY TRANSCRIPTIONAL REGULATORY PROTEIN"/>
    <property type="match status" value="1"/>
</dbReference>
<dbReference type="GO" id="GO:0003677">
    <property type="term" value="F:DNA binding"/>
    <property type="evidence" value="ECO:0007669"/>
    <property type="project" value="UniProtKB-KW"/>
</dbReference>
<evidence type="ECO:0000256" key="1">
    <source>
        <dbReference type="ARBA" id="ARBA00023015"/>
    </source>
</evidence>
<proteinExistence type="predicted"/>
<dbReference type="InterPro" id="IPR012318">
    <property type="entry name" value="HTH_CRP"/>
</dbReference>
<evidence type="ECO:0000256" key="3">
    <source>
        <dbReference type="ARBA" id="ARBA00023163"/>
    </source>
</evidence>
<dbReference type="PROSITE" id="PS51063">
    <property type="entry name" value="HTH_CRP_2"/>
    <property type="match status" value="1"/>
</dbReference>
<dbReference type="AlphaFoldDB" id="A0A0C9M424"/>
<dbReference type="GO" id="GO:0005829">
    <property type="term" value="C:cytosol"/>
    <property type="evidence" value="ECO:0007669"/>
    <property type="project" value="TreeGrafter"/>
</dbReference>
<dbReference type="CDD" id="cd00038">
    <property type="entry name" value="CAP_ED"/>
    <property type="match status" value="1"/>
</dbReference>
<accession>A0A0C9M424</accession>
<dbReference type="InterPro" id="IPR036390">
    <property type="entry name" value="WH_DNA-bd_sf"/>
</dbReference>
<dbReference type="PANTHER" id="PTHR24567:SF26">
    <property type="entry name" value="REGULATORY PROTEIN YEIL"/>
    <property type="match status" value="1"/>
</dbReference>
<keyword evidence="3" id="KW-0804">Transcription</keyword>
<evidence type="ECO:0000313" key="6">
    <source>
        <dbReference type="Proteomes" id="UP000032025"/>
    </source>
</evidence>
<evidence type="ECO:0000313" key="5">
    <source>
        <dbReference type="EMBL" id="GAN14705.1"/>
    </source>
</evidence>
<dbReference type="InterPro" id="IPR000595">
    <property type="entry name" value="cNMP-bd_dom"/>
</dbReference>
<dbReference type="GeneID" id="78525684"/>
<dbReference type="InterPro" id="IPR014710">
    <property type="entry name" value="RmlC-like_jellyroll"/>
</dbReference>
<keyword evidence="2" id="KW-0238">DNA-binding</keyword>
<feature type="domain" description="HTH crp-type" evidence="4">
    <location>
        <begin position="150"/>
        <end position="224"/>
    </location>
</feature>
<keyword evidence="1" id="KW-0805">Transcription regulation</keyword>
<dbReference type="Pfam" id="PF00027">
    <property type="entry name" value="cNMP_binding"/>
    <property type="match status" value="1"/>
</dbReference>
<reference evidence="5 6" key="1">
    <citation type="submission" date="2014-08" db="EMBL/GenBank/DDBJ databases">
        <title>Whole genome shotgun sequence of Sphingomonas paucimobilis NBRC 13935.</title>
        <authorList>
            <person name="Hosoyama A."/>
            <person name="Hashimoto M."/>
            <person name="Hosoyama Y."/>
            <person name="Noguchi M."/>
            <person name="Uohara A."/>
            <person name="Ohji S."/>
            <person name="Katano-Makiyama Y."/>
            <person name="Ichikawa N."/>
            <person name="Kimura A."/>
            <person name="Yamazoe A."/>
            <person name="Fujita N."/>
        </authorList>
    </citation>
    <scope>NUCLEOTIDE SEQUENCE [LARGE SCALE GENOMIC DNA]</scope>
    <source>
        <strain evidence="5 6">NBRC 13935</strain>
    </source>
</reference>
<dbReference type="Proteomes" id="UP000032025">
    <property type="component" value="Unassembled WGS sequence"/>
</dbReference>
<evidence type="ECO:0000259" key="4">
    <source>
        <dbReference type="PROSITE" id="PS51063"/>
    </source>
</evidence>
<evidence type="ECO:0000256" key="2">
    <source>
        <dbReference type="ARBA" id="ARBA00023125"/>
    </source>
</evidence>
<dbReference type="InterPro" id="IPR018490">
    <property type="entry name" value="cNMP-bd_dom_sf"/>
</dbReference>